<protein>
    <submittedName>
        <fullName evidence="2">YGGT family protein</fullName>
    </submittedName>
</protein>
<dbReference type="EMBL" id="CP014209">
    <property type="protein sequence ID" value="ANC30534.1"/>
    <property type="molecule type" value="Genomic_DNA"/>
</dbReference>
<reference evidence="2 3" key="1">
    <citation type="submission" date="2016-01" db="EMBL/GenBank/DDBJ databases">
        <title>Complete genome sequence of a soil Actinobacterium, Isoptericola dokdonensis DS-3.</title>
        <authorList>
            <person name="Kwon S.-K."/>
            <person name="Kim J.F."/>
        </authorList>
    </citation>
    <scope>NUCLEOTIDE SEQUENCE [LARGE SCALE GENOMIC DNA]</scope>
    <source>
        <strain evidence="2 3">DS-3</strain>
    </source>
</reference>
<keyword evidence="1" id="KW-0812">Transmembrane</keyword>
<evidence type="ECO:0000256" key="1">
    <source>
        <dbReference type="SAM" id="Phobius"/>
    </source>
</evidence>
<feature type="transmembrane region" description="Helical" evidence="1">
    <location>
        <begin position="75"/>
        <end position="96"/>
    </location>
</feature>
<keyword evidence="1" id="KW-1133">Transmembrane helix</keyword>
<dbReference type="Pfam" id="PF02325">
    <property type="entry name" value="CCB3_YggT"/>
    <property type="match status" value="1"/>
</dbReference>
<dbReference type="STRING" id="1300344.I598_0962"/>
<dbReference type="InterPro" id="IPR003425">
    <property type="entry name" value="CCB3/YggT"/>
</dbReference>
<organism evidence="2 3">
    <name type="scientific">Isoptericola dokdonensis DS-3</name>
    <dbReference type="NCBI Taxonomy" id="1300344"/>
    <lineage>
        <taxon>Bacteria</taxon>
        <taxon>Bacillati</taxon>
        <taxon>Actinomycetota</taxon>
        <taxon>Actinomycetes</taxon>
        <taxon>Micrococcales</taxon>
        <taxon>Promicromonosporaceae</taxon>
        <taxon>Isoptericola</taxon>
    </lineage>
</organism>
<dbReference type="AlphaFoldDB" id="A0A161IG63"/>
<dbReference type="OrthoDB" id="3216131at2"/>
<keyword evidence="1" id="KW-0472">Membrane</keyword>
<dbReference type="KEGG" id="ido:I598_0962"/>
<proteinExistence type="predicted"/>
<evidence type="ECO:0000313" key="3">
    <source>
        <dbReference type="Proteomes" id="UP000076794"/>
    </source>
</evidence>
<evidence type="ECO:0000313" key="2">
    <source>
        <dbReference type="EMBL" id="ANC30534.1"/>
    </source>
</evidence>
<dbReference type="PATRIC" id="fig|1300344.3.peg.964"/>
<dbReference type="Proteomes" id="UP000076794">
    <property type="component" value="Chromosome"/>
</dbReference>
<dbReference type="GO" id="GO:0016020">
    <property type="term" value="C:membrane"/>
    <property type="evidence" value="ECO:0007669"/>
    <property type="project" value="InterPro"/>
</dbReference>
<sequence>MSVIFSLVALVLLLFLVCLVIRLVFDWVQVFARDWRPRGVVLLLAEAVYTVTDPPLRALRKVIPPLTLGSIRLDLAFLVLFLATSILLQVANSLAFRF</sequence>
<keyword evidence="3" id="KW-1185">Reference proteome</keyword>
<dbReference type="RefSeq" id="WP_068201751.1">
    <property type="nucleotide sequence ID" value="NZ_CP014209.1"/>
</dbReference>
<accession>A0A161IG63</accession>
<name>A0A161IG63_9MICO</name>
<gene>
    <name evidence="2" type="ORF">I598_0962</name>
</gene>